<accession>A0A6A4GN91</accession>
<evidence type="ECO:0000313" key="2">
    <source>
        <dbReference type="Proteomes" id="UP000799118"/>
    </source>
</evidence>
<dbReference type="AlphaFoldDB" id="A0A6A4GN91"/>
<gene>
    <name evidence="1" type="ORF">BT96DRAFT_927802</name>
</gene>
<evidence type="ECO:0000313" key="1">
    <source>
        <dbReference type="EMBL" id="KAE9387038.1"/>
    </source>
</evidence>
<dbReference type="EMBL" id="ML769828">
    <property type="protein sequence ID" value="KAE9387038.1"/>
    <property type="molecule type" value="Genomic_DNA"/>
</dbReference>
<name>A0A6A4GN91_9AGAR</name>
<organism evidence="1 2">
    <name type="scientific">Gymnopus androsaceus JB14</name>
    <dbReference type="NCBI Taxonomy" id="1447944"/>
    <lineage>
        <taxon>Eukaryota</taxon>
        <taxon>Fungi</taxon>
        <taxon>Dikarya</taxon>
        <taxon>Basidiomycota</taxon>
        <taxon>Agaricomycotina</taxon>
        <taxon>Agaricomycetes</taxon>
        <taxon>Agaricomycetidae</taxon>
        <taxon>Agaricales</taxon>
        <taxon>Marasmiineae</taxon>
        <taxon>Omphalotaceae</taxon>
        <taxon>Gymnopus</taxon>
    </lineage>
</organism>
<keyword evidence="2" id="KW-1185">Reference proteome</keyword>
<dbReference type="Proteomes" id="UP000799118">
    <property type="component" value="Unassembled WGS sequence"/>
</dbReference>
<proteinExistence type="predicted"/>
<reference evidence="1" key="1">
    <citation type="journal article" date="2019" name="Environ. Microbiol.">
        <title>Fungal ecological strategies reflected in gene transcription - a case study of two litter decomposers.</title>
        <authorList>
            <person name="Barbi F."/>
            <person name="Kohler A."/>
            <person name="Barry K."/>
            <person name="Baskaran P."/>
            <person name="Daum C."/>
            <person name="Fauchery L."/>
            <person name="Ihrmark K."/>
            <person name="Kuo A."/>
            <person name="LaButti K."/>
            <person name="Lipzen A."/>
            <person name="Morin E."/>
            <person name="Grigoriev I.V."/>
            <person name="Henrissat B."/>
            <person name="Lindahl B."/>
            <person name="Martin F."/>
        </authorList>
    </citation>
    <scope>NUCLEOTIDE SEQUENCE</scope>
    <source>
        <strain evidence="1">JB14</strain>
    </source>
</reference>
<sequence length="162" mass="17534">MSTISTSASSYSKDDPIQVWLAATEPCRNNIRQHLPPNPTDDDIREMCRFLADSVGGIDVAISNVKSISTGPGDSGDFGGVSHLLVSRRITRLTILVASLCFTTPWFPTAAQSQSCMDPTPTIFTGAYMSLVEGLNVNTASALTRAMSKLEYIYRRCKHGTA</sequence>
<protein>
    <submittedName>
        <fullName evidence="1">Uncharacterized protein</fullName>
    </submittedName>
</protein>